<protein>
    <submittedName>
        <fullName evidence="2">Putative uridine kinase</fullName>
    </submittedName>
</protein>
<keyword evidence="2" id="KW-0418">Kinase</keyword>
<feature type="non-terminal residue" evidence="2">
    <location>
        <position position="166"/>
    </location>
</feature>
<dbReference type="AlphaFoldDB" id="A0A062V5L3"/>
<gene>
    <name evidence="2" type="ORF">HPO_16193</name>
</gene>
<dbReference type="eggNOG" id="COG0572">
    <property type="taxonomic scope" value="Bacteria"/>
</dbReference>
<evidence type="ECO:0000313" key="3">
    <source>
        <dbReference type="Proteomes" id="UP000027100"/>
    </source>
</evidence>
<dbReference type="Pfam" id="PF00485">
    <property type="entry name" value="PRK"/>
    <property type="match status" value="1"/>
</dbReference>
<dbReference type="SUPFAM" id="SSF52540">
    <property type="entry name" value="P-loop containing nucleoside triphosphate hydrolases"/>
    <property type="match status" value="1"/>
</dbReference>
<dbReference type="PANTHER" id="PTHR10285">
    <property type="entry name" value="URIDINE KINASE"/>
    <property type="match status" value="1"/>
</dbReference>
<evidence type="ECO:0000259" key="1">
    <source>
        <dbReference type="Pfam" id="PF00485"/>
    </source>
</evidence>
<keyword evidence="2" id="KW-0808">Transferase</keyword>
<name>A0A062V5L3_9PROT</name>
<dbReference type="Gene3D" id="3.40.50.300">
    <property type="entry name" value="P-loop containing nucleotide triphosphate hydrolases"/>
    <property type="match status" value="1"/>
</dbReference>
<feature type="domain" description="Phosphoribulokinase/uridine kinase" evidence="1">
    <location>
        <begin position="26"/>
        <end position="166"/>
    </location>
</feature>
<dbReference type="STRING" id="1280954.HPO_16193"/>
<keyword evidence="3" id="KW-1185">Reference proteome</keyword>
<sequence length="166" mass="18252">MGGPFSWKHRSEEEGGLAMTKKKNFLIAMSGGSGSGKSTLAVALLERLGPGQAVMFGEDAYYHPMSHYGEPQTAAEREALVAGINYDDPKSKEVDHLVSDLRALKAGEGVDQPIYDYDRHDRSKSTRRIEPAPVLILEGIHALSMPKIRNLIDLSVYVDTPDDLRL</sequence>
<comment type="caution">
    <text evidence="2">The sequence shown here is derived from an EMBL/GenBank/DDBJ whole genome shotgun (WGS) entry which is preliminary data.</text>
</comment>
<dbReference type="EMBL" id="ARYM01000023">
    <property type="protein sequence ID" value="KCZ97259.1"/>
    <property type="molecule type" value="Genomic_DNA"/>
</dbReference>
<evidence type="ECO:0000313" key="2">
    <source>
        <dbReference type="EMBL" id="KCZ97259.1"/>
    </source>
</evidence>
<reference evidence="2 3" key="1">
    <citation type="journal article" date="2014" name="Antonie Van Leeuwenhoek">
        <title>Hyphomonas beringensis sp. nov. and Hyphomonas chukchiensis sp. nov., isolated from surface seawater of the Bering Sea and Chukchi Sea.</title>
        <authorList>
            <person name="Li C."/>
            <person name="Lai Q."/>
            <person name="Li G."/>
            <person name="Dong C."/>
            <person name="Wang J."/>
            <person name="Liao Y."/>
            <person name="Shao Z."/>
        </authorList>
    </citation>
    <scope>NUCLEOTIDE SEQUENCE [LARGE SCALE GENOMIC DNA]</scope>
    <source>
        <strain evidence="2 3">PS728</strain>
    </source>
</reference>
<dbReference type="GO" id="GO:0016301">
    <property type="term" value="F:kinase activity"/>
    <property type="evidence" value="ECO:0007669"/>
    <property type="project" value="UniProtKB-KW"/>
</dbReference>
<dbReference type="InterPro" id="IPR006083">
    <property type="entry name" value="PRK/URK"/>
</dbReference>
<dbReference type="Proteomes" id="UP000027100">
    <property type="component" value="Unassembled WGS sequence"/>
</dbReference>
<proteinExistence type="predicted"/>
<organism evidence="2 3">
    <name type="scientific">Hyphomonas polymorpha PS728</name>
    <dbReference type="NCBI Taxonomy" id="1280954"/>
    <lineage>
        <taxon>Bacteria</taxon>
        <taxon>Pseudomonadati</taxon>
        <taxon>Pseudomonadota</taxon>
        <taxon>Alphaproteobacteria</taxon>
        <taxon>Hyphomonadales</taxon>
        <taxon>Hyphomonadaceae</taxon>
        <taxon>Hyphomonas</taxon>
    </lineage>
</organism>
<dbReference type="PRINTS" id="PR00988">
    <property type="entry name" value="URIDINKINASE"/>
</dbReference>
<dbReference type="InterPro" id="IPR027417">
    <property type="entry name" value="P-loop_NTPase"/>
</dbReference>
<accession>A0A062V5L3</accession>
<dbReference type="GO" id="GO:0005524">
    <property type="term" value="F:ATP binding"/>
    <property type="evidence" value="ECO:0007669"/>
    <property type="project" value="InterPro"/>
</dbReference>